<dbReference type="AlphaFoldDB" id="A0A0M3J5D5"/>
<proteinExistence type="predicted"/>
<reference evidence="2 3" key="2">
    <citation type="submission" date="2018-11" db="EMBL/GenBank/DDBJ databases">
        <authorList>
            <consortium name="Pathogen Informatics"/>
        </authorList>
    </citation>
    <scope>NUCLEOTIDE SEQUENCE [LARGE SCALE GENOMIC DNA]</scope>
</reference>
<evidence type="ECO:0000313" key="2">
    <source>
        <dbReference type="EMBL" id="VDK20252.1"/>
    </source>
</evidence>
<accession>A0A0M3J5D5</accession>
<sequence>MTLHSYRRLPICFNQHSQGNAFESDASERALNKNKPQTPRGSNQTRTARSPSGCTPPRRHSPRVEPLTPERSPPQPKITSGRMRRKIVGDSQTAHSPGANTSRDIIIKEKNLMNSEQPQKANGFKKPKGMNIEIT</sequence>
<dbReference type="WBParaSite" id="ASIM_0000276501-mRNA-1">
    <property type="protein sequence ID" value="ASIM_0000276501-mRNA-1"/>
    <property type="gene ID" value="ASIM_0000276501"/>
</dbReference>
<keyword evidence="3" id="KW-1185">Reference proteome</keyword>
<name>A0A0M3J5D5_ANISI</name>
<protein>
    <submittedName>
        <fullName evidence="2 4">Uncharacterized protein</fullName>
    </submittedName>
</protein>
<feature type="compositionally biased region" description="Polar residues" evidence="1">
    <location>
        <begin position="90"/>
        <end position="103"/>
    </location>
</feature>
<dbReference type="Proteomes" id="UP000267096">
    <property type="component" value="Unassembled WGS sequence"/>
</dbReference>
<evidence type="ECO:0000313" key="4">
    <source>
        <dbReference type="WBParaSite" id="ASIM_0000276501-mRNA-1"/>
    </source>
</evidence>
<gene>
    <name evidence="2" type="ORF">ASIM_LOCUS2616</name>
</gene>
<evidence type="ECO:0000313" key="3">
    <source>
        <dbReference type="Proteomes" id="UP000267096"/>
    </source>
</evidence>
<evidence type="ECO:0000256" key="1">
    <source>
        <dbReference type="SAM" id="MobiDB-lite"/>
    </source>
</evidence>
<reference evidence="4" key="1">
    <citation type="submission" date="2017-02" db="UniProtKB">
        <authorList>
            <consortium name="WormBaseParasite"/>
        </authorList>
    </citation>
    <scope>IDENTIFICATION</scope>
</reference>
<feature type="compositionally biased region" description="Polar residues" evidence="1">
    <location>
        <begin position="34"/>
        <end position="53"/>
    </location>
</feature>
<feature type="region of interest" description="Disordered" evidence="1">
    <location>
        <begin position="18"/>
        <end position="135"/>
    </location>
</feature>
<organism evidence="4">
    <name type="scientific">Anisakis simplex</name>
    <name type="common">Herring worm</name>
    <dbReference type="NCBI Taxonomy" id="6269"/>
    <lineage>
        <taxon>Eukaryota</taxon>
        <taxon>Metazoa</taxon>
        <taxon>Ecdysozoa</taxon>
        <taxon>Nematoda</taxon>
        <taxon>Chromadorea</taxon>
        <taxon>Rhabditida</taxon>
        <taxon>Spirurina</taxon>
        <taxon>Ascaridomorpha</taxon>
        <taxon>Ascaridoidea</taxon>
        <taxon>Anisakidae</taxon>
        <taxon>Anisakis</taxon>
        <taxon>Anisakis simplex complex</taxon>
    </lineage>
</organism>
<dbReference type="EMBL" id="UYRR01003601">
    <property type="protein sequence ID" value="VDK20252.1"/>
    <property type="molecule type" value="Genomic_DNA"/>
</dbReference>